<dbReference type="Pfam" id="PF11700">
    <property type="entry name" value="ATG22"/>
    <property type="match status" value="1"/>
</dbReference>
<keyword evidence="4 8" id="KW-0812">Transmembrane</keyword>
<evidence type="ECO:0000313" key="10">
    <source>
        <dbReference type="Proteomes" id="UP001153069"/>
    </source>
</evidence>
<feature type="transmembrane region" description="Helical" evidence="8">
    <location>
        <begin position="338"/>
        <end position="360"/>
    </location>
</feature>
<keyword evidence="5 8" id="KW-1133">Transmembrane helix</keyword>
<feature type="region of interest" description="Disordered" evidence="7">
    <location>
        <begin position="47"/>
        <end position="67"/>
    </location>
</feature>
<keyword evidence="3" id="KW-0813">Transport</keyword>
<dbReference type="PANTHER" id="PTHR23519">
    <property type="entry name" value="AUTOPHAGY-RELATED PROTEIN 22"/>
    <property type="match status" value="1"/>
</dbReference>
<accession>A0A9N8EGR2</accession>
<evidence type="ECO:0000256" key="3">
    <source>
        <dbReference type="ARBA" id="ARBA00022448"/>
    </source>
</evidence>
<feature type="compositionally biased region" description="Basic and acidic residues" evidence="7">
    <location>
        <begin position="630"/>
        <end position="645"/>
    </location>
</feature>
<feature type="compositionally biased region" description="Acidic residues" evidence="7">
    <location>
        <begin position="604"/>
        <end position="613"/>
    </location>
</feature>
<feature type="transmembrane region" description="Helical" evidence="8">
    <location>
        <begin position="246"/>
        <end position="268"/>
    </location>
</feature>
<feature type="compositionally biased region" description="Basic and acidic residues" evidence="7">
    <location>
        <begin position="559"/>
        <end position="569"/>
    </location>
</feature>
<protein>
    <submittedName>
        <fullName evidence="9">Uncharacterized protein</fullName>
    </submittedName>
</protein>
<feature type="transmembrane region" description="Helical" evidence="8">
    <location>
        <begin position="467"/>
        <end position="483"/>
    </location>
</feature>
<evidence type="ECO:0000256" key="6">
    <source>
        <dbReference type="ARBA" id="ARBA00023136"/>
    </source>
</evidence>
<keyword evidence="10" id="KW-1185">Reference proteome</keyword>
<dbReference type="GO" id="GO:0012505">
    <property type="term" value="C:endomembrane system"/>
    <property type="evidence" value="ECO:0007669"/>
    <property type="project" value="UniProtKB-SubCell"/>
</dbReference>
<evidence type="ECO:0000313" key="9">
    <source>
        <dbReference type="EMBL" id="CAB9520832.1"/>
    </source>
</evidence>
<dbReference type="InterPro" id="IPR036259">
    <property type="entry name" value="MFS_trans_sf"/>
</dbReference>
<organism evidence="9 10">
    <name type="scientific">Seminavis robusta</name>
    <dbReference type="NCBI Taxonomy" id="568900"/>
    <lineage>
        <taxon>Eukaryota</taxon>
        <taxon>Sar</taxon>
        <taxon>Stramenopiles</taxon>
        <taxon>Ochrophyta</taxon>
        <taxon>Bacillariophyta</taxon>
        <taxon>Bacillariophyceae</taxon>
        <taxon>Bacillariophycidae</taxon>
        <taxon>Naviculales</taxon>
        <taxon>Naviculaceae</taxon>
        <taxon>Seminavis</taxon>
    </lineage>
</organism>
<feature type="compositionally biased region" description="Polar residues" evidence="7">
    <location>
        <begin position="594"/>
        <end position="603"/>
    </location>
</feature>
<dbReference type="OrthoDB" id="44491at2759"/>
<feature type="compositionally biased region" description="Polar residues" evidence="7">
    <location>
        <begin position="571"/>
        <end position="583"/>
    </location>
</feature>
<feature type="region of interest" description="Disordered" evidence="7">
    <location>
        <begin position="556"/>
        <end position="645"/>
    </location>
</feature>
<feature type="transmembrane region" description="Helical" evidence="8">
    <location>
        <begin position="176"/>
        <end position="195"/>
    </location>
</feature>
<feature type="transmembrane region" description="Helical" evidence="8">
    <location>
        <begin position="495"/>
        <end position="514"/>
    </location>
</feature>
<dbReference type="InterPro" id="IPR024671">
    <property type="entry name" value="Atg22-like"/>
</dbReference>
<dbReference type="CDD" id="cd06174">
    <property type="entry name" value="MFS"/>
    <property type="match status" value="1"/>
</dbReference>
<feature type="transmembrane region" description="Helical" evidence="8">
    <location>
        <begin position="427"/>
        <end position="447"/>
    </location>
</feature>
<dbReference type="AlphaFoldDB" id="A0A9N8EGR2"/>
<dbReference type="Gene3D" id="1.20.1250.20">
    <property type="entry name" value="MFS general substrate transporter like domains"/>
    <property type="match status" value="1"/>
</dbReference>
<keyword evidence="6 8" id="KW-0472">Membrane</keyword>
<evidence type="ECO:0000256" key="7">
    <source>
        <dbReference type="SAM" id="MobiDB-lite"/>
    </source>
</evidence>
<dbReference type="SUPFAM" id="SSF103473">
    <property type="entry name" value="MFS general substrate transporter"/>
    <property type="match status" value="1"/>
</dbReference>
<dbReference type="Proteomes" id="UP001153069">
    <property type="component" value="Unassembled WGS sequence"/>
</dbReference>
<comment type="subcellular location">
    <subcellularLocation>
        <location evidence="1">Endomembrane system</location>
        <topology evidence="1">Multi-pass membrane protein</topology>
    </subcellularLocation>
</comment>
<dbReference type="PANTHER" id="PTHR23519:SF1">
    <property type="entry name" value="AUTOPHAGY-RELATED PROTEIN 22"/>
    <property type="match status" value="1"/>
</dbReference>
<dbReference type="InterPro" id="IPR050495">
    <property type="entry name" value="ATG22/LtaA_families"/>
</dbReference>
<feature type="compositionally biased region" description="Acidic residues" evidence="7">
    <location>
        <begin position="47"/>
        <end position="56"/>
    </location>
</feature>
<evidence type="ECO:0000256" key="4">
    <source>
        <dbReference type="ARBA" id="ARBA00022692"/>
    </source>
</evidence>
<dbReference type="EMBL" id="CAICTM010001137">
    <property type="protein sequence ID" value="CAB9520832.1"/>
    <property type="molecule type" value="Genomic_DNA"/>
</dbReference>
<proteinExistence type="inferred from homology"/>
<name>A0A9N8EGR2_9STRA</name>
<feature type="transmembrane region" description="Helical" evidence="8">
    <location>
        <begin position="146"/>
        <end position="169"/>
    </location>
</feature>
<sequence length="645" mass="70337">MGTGIDSVMTVASQVQQQQQQVDHDEGVEVTTVVPVQENEIVFVAAQEEDENDSPQEEPSVPVSADDASSRGYCGCGYDNVAMAKGISLLGTARGPIVMSNIFLSTALIYLASEQVGCLETTPEGETQVVEDCEERVYGVFSPAALITNIAVISGLLAACLMPIAGAIVDYTAHRWTTGVVSALLITIIQIIQIATNSSNWFPMAILQAVAGCFYQIQVLATWAYLPDIARQVNNETTMTRFTSNFTMVQFTAQAAFLFLVVAISTTLNLTDVNTGRLSQAMNSLGIVVSFKWGWTLLPIVPARQSLLPQKNLLWQGFLQNWNTAQKINREYRNSLRWFLLGILFAEPAANAFTVVAVVFLNEQLGMGGNDIGIFFGVVLVAMVPGGLIFHGLTLRTDPNTALRVSMLLMFLLVVVGALVLTPDNVFPIAYIWGLAVGLILGCFYPCQQLFYSFVVPRGQEAEFTGFYVYCTQLLVWLPPLVFSTMVEAHVDQRIGLIVVGSFFLISIAIFSMAPPFDELLLEVHSNDKNRLSFRGLDDNDAFVADNTRELSEAMVSTDTKDDGVEHSPVKQRTGNAIQNNEAGSVPSEDNVMAPSSNETSGSQDDESSDDPSMDVKCQVLLSGRLRIPASDRPKAPKRDQETSE</sequence>
<comment type="similarity">
    <text evidence="2">Belongs to the ATG22 family.</text>
</comment>
<feature type="transmembrane region" description="Helical" evidence="8">
    <location>
        <begin position="402"/>
        <end position="421"/>
    </location>
</feature>
<evidence type="ECO:0000256" key="2">
    <source>
        <dbReference type="ARBA" id="ARBA00006978"/>
    </source>
</evidence>
<reference evidence="9" key="1">
    <citation type="submission" date="2020-06" db="EMBL/GenBank/DDBJ databases">
        <authorList>
            <consortium name="Plant Systems Biology data submission"/>
        </authorList>
    </citation>
    <scope>NUCLEOTIDE SEQUENCE</scope>
    <source>
        <strain evidence="9">D6</strain>
    </source>
</reference>
<feature type="transmembrane region" description="Helical" evidence="8">
    <location>
        <begin position="201"/>
        <end position="226"/>
    </location>
</feature>
<comment type="caution">
    <text evidence="9">The sequence shown here is derived from an EMBL/GenBank/DDBJ whole genome shotgun (WGS) entry which is preliminary data.</text>
</comment>
<gene>
    <name evidence="9" type="ORF">SEMRO_1139_G245430.2</name>
</gene>
<evidence type="ECO:0000256" key="1">
    <source>
        <dbReference type="ARBA" id="ARBA00004127"/>
    </source>
</evidence>
<feature type="transmembrane region" description="Helical" evidence="8">
    <location>
        <begin position="372"/>
        <end position="390"/>
    </location>
</feature>
<evidence type="ECO:0000256" key="8">
    <source>
        <dbReference type="SAM" id="Phobius"/>
    </source>
</evidence>
<evidence type="ECO:0000256" key="5">
    <source>
        <dbReference type="ARBA" id="ARBA00022989"/>
    </source>
</evidence>